<reference evidence="1" key="1">
    <citation type="journal article" date="2020" name="Nature">
        <title>Giant virus diversity and host interactions through global metagenomics.</title>
        <authorList>
            <person name="Schulz F."/>
            <person name="Roux S."/>
            <person name="Paez-Espino D."/>
            <person name="Jungbluth S."/>
            <person name="Walsh D.A."/>
            <person name="Denef V.J."/>
            <person name="McMahon K.D."/>
            <person name="Konstantinidis K.T."/>
            <person name="Eloe-Fadrosh E.A."/>
            <person name="Kyrpides N.C."/>
            <person name="Woyke T."/>
        </authorList>
    </citation>
    <scope>NUCLEOTIDE SEQUENCE</scope>
    <source>
        <strain evidence="1">GVMAG-S-1035231-58</strain>
    </source>
</reference>
<dbReference type="AlphaFoldDB" id="A0A6C0M1I0"/>
<evidence type="ECO:0000313" key="1">
    <source>
        <dbReference type="EMBL" id="QHU36510.1"/>
    </source>
</evidence>
<accession>A0A6C0M1I0</accession>
<protein>
    <submittedName>
        <fullName evidence="1">Uncharacterized protein</fullName>
    </submittedName>
</protein>
<dbReference type="EMBL" id="MN740639">
    <property type="protein sequence ID" value="QHU36510.1"/>
    <property type="molecule type" value="Genomic_DNA"/>
</dbReference>
<organism evidence="1">
    <name type="scientific">viral metagenome</name>
    <dbReference type="NCBI Taxonomy" id="1070528"/>
    <lineage>
        <taxon>unclassified sequences</taxon>
        <taxon>metagenomes</taxon>
        <taxon>organismal metagenomes</taxon>
    </lineage>
</organism>
<proteinExistence type="predicted"/>
<name>A0A6C0M1I0_9ZZZZ</name>
<sequence length="128" mass="15011">MSSPKQRLLDAFFNQFSAFLDEVCRIYPDQTEFRAYYTILKLMRSTNPMMVIAEFRRNVGQYETELRKKDDSFFLAQSYDSETGGSSSLNDFINIIKSLWKEATPQVKTSIMDYVNLLLDIANHYYTI</sequence>